<reference evidence="2" key="1">
    <citation type="journal article" date="2015" name="Nature">
        <title>Complex archaea that bridge the gap between prokaryotes and eukaryotes.</title>
        <authorList>
            <person name="Spang A."/>
            <person name="Saw J.H."/>
            <person name="Jorgensen S.L."/>
            <person name="Zaremba-Niedzwiedzka K."/>
            <person name="Martijn J."/>
            <person name="Lind A.E."/>
            <person name="van Eijk R."/>
            <person name="Schleper C."/>
            <person name="Guy L."/>
            <person name="Ettema T.J."/>
        </authorList>
    </citation>
    <scope>NUCLEOTIDE SEQUENCE</scope>
</reference>
<dbReference type="AlphaFoldDB" id="A0A0F9M5H7"/>
<organism evidence="2">
    <name type="scientific">marine sediment metagenome</name>
    <dbReference type="NCBI Taxonomy" id="412755"/>
    <lineage>
        <taxon>unclassified sequences</taxon>
        <taxon>metagenomes</taxon>
        <taxon>ecological metagenomes</taxon>
    </lineage>
</organism>
<feature type="region of interest" description="Disordered" evidence="1">
    <location>
        <begin position="1"/>
        <end position="37"/>
    </location>
</feature>
<proteinExistence type="predicted"/>
<dbReference type="EMBL" id="LAZR01010893">
    <property type="protein sequence ID" value="KKM64462.1"/>
    <property type="molecule type" value="Genomic_DNA"/>
</dbReference>
<sequence>MGTTEEEVGHADLVSGGATGLHKHKLNNSDAPDGSVNFNQQQATSLVIENRTSDPGTPVDGQVWLRTDL</sequence>
<evidence type="ECO:0000313" key="2">
    <source>
        <dbReference type="EMBL" id="KKM64462.1"/>
    </source>
</evidence>
<feature type="region of interest" description="Disordered" evidence="1">
    <location>
        <begin position="49"/>
        <end position="69"/>
    </location>
</feature>
<gene>
    <name evidence="2" type="ORF">LCGC14_1501160</name>
</gene>
<protein>
    <submittedName>
        <fullName evidence="2">Uncharacterized protein</fullName>
    </submittedName>
</protein>
<comment type="caution">
    <text evidence="2">The sequence shown here is derived from an EMBL/GenBank/DDBJ whole genome shotgun (WGS) entry which is preliminary data.</text>
</comment>
<name>A0A0F9M5H7_9ZZZZ</name>
<accession>A0A0F9M5H7</accession>
<evidence type="ECO:0000256" key="1">
    <source>
        <dbReference type="SAM" id="MobiDB-lite"/>
    </source>
</evidence>